<sequence length="406" mass="44618">MEIDHSLDGDSRFGEICAILSVGCAVSFIVVSLRSYTRLFLLHSFGLDDGVMLVTLLLSFGTAVAIGLESKFGLGSHTWEQPVEHFVPYMKSFYASIVVYNVGMCLVKISILLQYRRIFSGRTMQTATLCGVLFLSAWAVTLSFLLTLVCIPVAKFWIPGLPGKCLDFLTIWYIMASFNLTTDLIIFVMPLPVIRSLQLPRRQKIMLFAVFGLGFFTCIITIVRIRTLRQAAETSDPNWNNVDAATWSFLELTIAIVAACLPTLRPIFVKLVPRLFNSTLGRSHVNTGYGSSPYAPGTIGSMTPSNAKLKKSALARSDSTRSLQEEESIELGSHDSAVLSPAVVYSVQVTGGHQHQHQHQRSTGWDSGDQGSRKFGPQEETEQVGAADGGFGIQTTTVITQQVSFR</sequence>
<protein>
    <recommendedName>
        <fullName evidence="8">Rhodopsin domain-containing protein</fullName>
    </recommendedName>
</protein>
<dbReference type="PANTHER" id="PTHR33048:SF47">
    <property type="entry name" value="INTEGRAL MEMBRANE PROTEIN-RELATED"/>
    <property type="match status" value="1"/>
</dbReference>
<dbReference type="Proteomes" id="UP000770015">
    <property type="component" value="Unassembled WGS sequence"/>
</dbReference>
<dbReference type="OrthoDB" id="3648173at2759"/>
<feature type="transmembrane region" description="Helical" evidence="7">
    <location>
        <begin position="12"/>
        <end position="33"/>
    </location>
</feature>
<name>A0A9P9A6W6_9PEZI</name>
<evidence type="ECO:0000256" key="3">
    <source>
        <dbReference type="ARBA" id="ARBA00022989"/>
    </source>
</evidence>
<keyword evidence="3 7" id="KW-1133">Transmembrane helix</keyword>
<dbReference type="Pfam" id="PF20684">
    <property type="entry name" value="Fung_rhodopsin"/>
    <property type="match status" value="1"/>
</dbReference>
<proteinExistence type="inferred from homology"/>
<evidence type="ECO:0000259" key="8">
    <source>
        <dbReference type="Pfam" id="PF20684"/>
    </source>
</evidence>
<feature type="domain" description="Rhodopsin" evidence="8">
    <location>
        <begin position="33"/>
        <end position="269"/>
    </location>
</feature>
<accession>A0A9P9A6W6</accession>
<feature type="transmembrane region" description="Helical" evidence="7">
    <location>
        <begin position="127"/>
        <end position="158"/>
    </location>
</feature>
<reference evidence="9" key="1">
    <citation type="journal article" date="2021" name="Nat. Commun.">
        <title>Genetic determinants of endophytism in the Arabidopsis root mycobiome.</title>
        <authorList>
            <person name="Mesny F."/>
            <person name="Miyauchi S."/>
            <person name="Thiergart T."/>
            <person name="Pickel B."/>
            <person name="Atanasova L."/>
            <person name="Karlsson M."/>
            <person name="Huettel B."/>
            <person name="Barry K.W."/>
            <person name="Haridas S."/>
            <person name="Chen C."/>
            <person name="Bauer D."/>
            <person name="Andreopoulos W."/>
            <person name="Pangilinan J."/>
            <person name="LaButti K."/>
            <person name="Riley R."/>
            <person name="Lipzen A."/>
            <person name="Clum A."/>
            <person name="Drula E."/>
            <person name="Henrissat B."/>
            <person name="Kohler A."/>
            <person name="Grigoriev I.V."/>
            <person name="Martin F.M."/>
            <person name="Hacquard S."/>
        </authorList>
    </citation>
    <scope>NUCLEOTIDE SEQUENCE</scope>
    <source>
        <strain evidence="9">MPI-SDFR-AT-0117</strain>
    </source>
</reference>
<comment type="caution">
    <text evidence="9">The sequence shown here is derived from an EMBL/GenBank/DDBJ whole genome shotgun (WGS) entry which is preliminary data.</text>
</comment>
<gene>
    <name evidence="9" type="ORF">F5X68DRAFT_246505</name>
</gene>
<dbReference type="AlphaFoldDB" id="A0A9P9A6W6"/>
<evidence type="ECO:0000256" key="4">
    <source>
        <dbReference type="ARBA" id="ARBA00023136"/>
    </source>
</evidence>
<dbReference type="GO" id="GO:0016020">
    <property type="term" value="C:membrane"/>
    <property type="evidence" value="ECO:0007669"/>
    <property type="project" value="UniProtKB-SubCell"/>
</dbReference>
<feature type="transmembrane region" description="Helical" evidence="7">
    <location>
        <begin position="245"/>
        <end position="264"/>
    </location>
</feature>
<organism evidence="9 10">
    <name type="scientific">Plectosphaerella plurivora</name>
    <dbReference type="NCBI Taxonomy" id="936078"/>
    <lineage>
        <taxon>Eukaryota</taxon>
        <taxon>Fungi</taxon>
        <taxon>Dikarya</taxon>
        <taxon>Ascomycota</taxon>
        <taxon>Pezizomycotina</taxon>
        <taxon>Sordariomycetes</taxon>
        <taxon>Hypocreomycetidae</taxon>
        <taxon>Glomerellales</taxon>
        <taxon>Plectosphaerellaceae</taxon>
        <taxon>Plectosphaerella</taxon>
    </lineage>
</organism>
<feature type="transmembrane region" description="Helical" evidence="7">
    <location>
        <begin position="170"/>
        <end position="193"/>
    </location>
</feature>
<dbReference type="EMBL" id="JAGSXJ010000025">
    <property type="protein sequence ID" value="KAH6675345.1"/>
    <property type="molecule type" value="Genomic_DNA"/>
</dbReference>
<evidence type="ECO:0000256" key="1">
    <source>
        <dbReference type="ARBA" id="ARBA00004141"/>
    </source>
</evidence>
<evidence type="ECO:0000256" key="7">
    <source>
        <dbReference type="SAM" id="Phobius"/>
    </source>
</evidence>
<keyword evidence="10" id="KW-1185">Reference proteome</keyword>
<dbReference type="InterPro" id="IPR049326">
    <property type="entry name" value="Rhodopsin_dom_fungi"/>
</dbReference>
<dbReference type="PANTHER" id="PTHR33048">
    <property type="entry name" value="PTH11-LIKE INTEGRAL MEMBRANE PROTEIN (AFU_ORTHOLOGUE AFUA_5G11245)"/>
    <property type="match status" value="1"/>
</dbReference>
<feature type="transmembrane region" description="Helical" evidence="7">
    <location>
        <begin position="205"/>
        <end position="225"/>
    </location>
</feature>
<feature type="region of interest" description="Disordered" evidence="6">
    <location>
        <begin position="310"/>
        <end position="333"/>
    </location>
</feature>
<comment type="similarity">
    <text evidence="5">Belongs to the SAT4 family.</text>
</comment>
<evidence type="ECO:0000256" key="5">
    <source>
        <dbReference type="ARBA" id="ARBA00038359"/>
    </source>
</evidence>
<feature type="region of interest" description="Disordered" evidence="6">
    <location>
        <begin position="349"/>
        <end position="389"/>
    </location>
</feature>
<dbReference type="InterPro" id="IPR052337">
    <property type="entry name" value="SAT4-like"/>
</dbReference>
<keyword evidence="2 7" id="KW-0812">Transmembrane</keyword>
<evidence type="ECO:0000256" key="2">
    <source>
        <dbReference type="ARBA" id="ARBA00022692"/>
    </source>
</evidence>
<evidence type="ECO:0000256" key="6">
    <source>
        <dbReference type="SAM" id="MobiDB-lite"/>
    </source>
</evidence>
<keyword evidence="4 7" id="KW-0472">Membrane</keyword>
<feature type="transmembrane region" description="Helical" evidence="7">
    <location>
        <begin position="93"/>
        <end position="115"/>
    </location>
</feature>
<feature type="transmembrane region" description="Helical" evidence="7">
    <location>
        <begin position="45"/>
        <end position="68"/>
    </location>
</feature>
<comment type="subcellular location">
    <subcellularLocation>
        <location evidence="1">Membrane</location>
        <topology evidence="1">Multi-pass membrane protein</topology>
    </subcellularLocation>
</comment>
<evidence type="ECO:0000313" key="10">
    <source>
        <dbReference type="Proteomes" id="UP000770015"/>
    </source>
</evidence>
<evidence type="ECO:0000313" key="9">
    <source>
        <dbReference type="EMBL" id="KAH6675345.1"/>
    </source>
</evidence>